<evidence type="ECO:0000313" key="1">
    <source>
        <dbReference type="EMBL" id="MDR6215781.1"/>
    </source>
</evidence>
<comment type="caution">
    <text evidence="1">The sequence shown here is derived from an EMBL/GenBank/DDBJ whole genome shotgun (WGS) entry which is preliminary data.</text>
</comment>
<dbReference type="RefSeq" id="WP_309830686.1">
    <property type="nucleotide sequence ID" value="NZ_JAVIZX010000001.1"/>
</dbReference>
<protein>
    <submittedName>
        <fullName evidence="1">Uncharacterized protein</fullName>
    </submittedName>
</protein>
<dbReference type="EMBL" id="JAVIZX010000001">
    <property type="protein sequence ID" value="MDR6215781.1"/>
    <property type="molecule type" value="Genomic_DNA"/>
</dbReference>
<name>A0ABU1IFP7_9BURK</name>
<reference evidence="1 2" key="1">
    <citation type="submission" date="2023-08" db="EMBL/GenBank/DDBJ databases">
        <title>Functional and genomic diversity of the sorghum phyllosphere microbiome.</title>
        <authorList>
            <person name="Shade A."/>
        </authorList>
    </citation>
    <scope>NUCLEOTIDE SEQUENCE [LARGE SCALE GENOMIC DNA]</scope>
    <source>
        <strain evidence="1 2">SORGH_AS_0335</strain>
    </source>
</reference>
<organism evidence="1 2">
    <name type="scientific">Paracidovorax wautersii</name>
    <dbReference type="NCBI Taxonomy" id="1177982"/>
    <lineage>
        <taxon>Bacteria</taxon>
        <taxon>Pseudomonadati</taxon>
        <taxon>Pseudomonadota</taxon>
        <taxon>Betaproteobacteria</taxon>
        <taxon>Burkholderiales</taxon>
        <taxon>Comamonadaceae</taxon>
        <taxon>Paracidovorax</taxon>
    </lineage>
</organism>
<evidence type="ECO:0000313" key="2">
    <source>
        <dbReference type="Proteomes" id="UP001267710"/>
    </source>
</evidence>
<sequence>MRMGWGLAGVLAALAIVAVLARKQVDATRVTVPAVPGASAPAQGASDAIVRVQGQQVQRQIQQQVESLMQQPRPMPDEDSK</sequence>
<proteinExistence type="predicted"/>
<accession>A0ABU1IFP7</accession>
<gene>
    <name evidence="1" type="ORF">QE399_003470</name>
</gene>
<dbReference type="Proteomes" id="UP001267710">
    <property type="component" value="Unassembled WGS sequence"/>
</dbReference>
<keyword evidence="2" id="KW-1185">Reference proteome</keyword>